<evidence type="ECO:0000313" key="2">
    <source>
        <dbReference type="Proteomes" id="UP001050691"/>
    </source>
</evidence>
<proteinExistence type="predicted"/>
<organism evidence="1 2">
    <name type="scientific">Clathrus columnatus</name>
    <dbReference type="NCBI Taxonomy" id="1419009"/>
    <lineage>
        <taxon>Eukaryota</taxon>
        <taxon>Fungi</taxon>
        <taxon>Dikarya</taxon>
        <taxon>Basidiomycota</taxon>
        <taxon>Agaricomycotina</taxon>
        <taxon>Agaricomycetes</taxon>
        <taxon>Phallomycetidae</taxon>
        <taxon>Phallales</taxon>
        <taxon>Clathraceae</taxon>
        <taxon>Clathrus</taxon>
    </lineage>
</organism>
<sequence length="146" mass="15748">MSITFQDTKATQNVIINGITGGFKPPTPSEVHLISKEEDKLLVSSQIRPDGTPKLLPEPPKELAAEEHKAKVEELEAILKSLPVESPPGVQDIYGLDTSIAYSNGEWQWMNGGPNGTGTGESTVQPTEEQKAAFQKAVALIREIVA</sequence>
<name>A0AAV5A194_9AGAM</name>
<protein>
    <submittedName>
        <fullName evidence="1">Uncharacterized protein</fullName>
    </submittedName>
</protein>
<gene>
    <name evidence="1" type="ORF">Clacol_002599</name>
</gene>
<reference evidence="1" key="1">
    <citation type="submission" date="2021-10" db="EMBL/GenBank/DDBJ databases">
        <title>De novo Genome Assembly of Clathrus columnatus (Basidiomycota, Fungi) Using Illumina and Nanopore Sequence Data.</title>
        <authorList>
            <person name="Ogiso-Tanaka E."/>
            <person name="Itagaki H."/>
            <person name="Hosoya T."/>
            <person name="Hosaka K."/>
        </authorList>
    </citation>
    <scope>NUCLEOTIDE SEQUENCE</scope>
    <source>
        <strain evidence="1">MO-923</strain>
    </source>
</reference>
<accession>A0AAV5A194</accession>
<dbReference type="Proteomes" id="UP001050691">
    <property type="component" value="Unassembled WGS sequence"/>
</dbReference>
<evidence type="ECO:0000313" key="1">
    <source>
        <dbReference type="EMBL" id="GJJ08384.1"/>
    </source>
</evidence>
<dbReference type="AlphaFoldDB" id="A0AAV5A194"/>
<keyword evidence="2" id="KW-1185">Reference proteome</keyword>
<dbReference type="EMBL" id="BPWL01000003">
    <property type="protein sequence ID" value="GJJ08384.1"/>
    <property type="molecule type" value="Genomic_DNA"/>
</dbReference>
<comment type="caution">
    <text evidence="1">The sequence shown here is derived from an EMBL/GenBank/DDBJ whole genome shotgun (WGS) entry which is preliminary data.</text>
</comment>